<dbReference type="RefSeq" id="WP_346188112.1">
    <property type="nucleotide sequence ID" value="NZ_BAABRL010000003.1"/>
</dbReference>
<feature type="domain" description="Phosphoesterase HXTX" evidence="3">
    <location>
        <begin position="12"/>
        <end position="90"/>
    </location>
</feature>
<dbReference type="EC" id="3.1.4.58" evidence="2"/>
<organism evidence="4 5">
    <name type="scientific">Rubritalea halochordaticola</name>
    <dbReference type="NCBI Taxonomy" id="714537"/>
    <lineage>
        <taxon>Bacteria</taxon>
        <taxon>Pseudomonadati</taxon>
        <taxon>Verrucomicrobiota</taxon>
        <taxon>Verrucomicrobiia</taxon>
        <taxon>Verrucomicrobiales</taxon>
        <taxon>Rubritaleaceae</taxon>
        <taxon>Rubritalea</taxon>
    </lineage>
</organism>
<feature type="active site" description="Proton acceptor" evidence="2">
    <location>
        <position position="126"/>
    </location>
</feature>
<dbReference type="Gene3D" id="3.90.1140.10">
    <property type="entry name" value="Cyclic phosphodiesterase"/>
    <property type="match status" value="1"/>
</dbReference>
<comment type="function">
    <text evidence="2">Hydrolyzes RNA 2',3'-cyclic phosphodiester to an RNA 2'-phosphomonoester.</text>
</comment>
<dbReference type="EMBL" id="BAABRL010000003">
    <property type="protein sequence ID" value="GAA5495289.1"/>
    <property type="molecule type" value="Genomic_DNA"/>
</dbReference>
<comment type="catalytic activity">
    <reaction evidence="2">
        <text>a 3'-end 2',3'-cyclophospho-ribonucleotide-RNA + H2O = a 3'-end 2'-phospho-ribonucleotide-RNA + H(+)</text>
        <dbReference type="Rhea" id="RHEA:11828"/>
        <dbReference type="Rhea" id="RHEA-COMP:10464"/>
        <dbReference type="Rhea" id="RHEA-COMP:17353"/>
        <dbReference type="ChEBI" id="CHEBI:15377"/>
        <dbReference type="ChEBI" id="CHEBI:15378"/>
        <dbReference type="ChEBI" id="CHEBI:83064"/>
        <dbReference type="ChEBI" id="CHEBI:173113"/>
        <dbReference type="EC" id="3.1.4.58"/>
    </reaction>
</comment>
<accession>A0ABP9V110</accession>
<feature type="domain" description="Phosphoesterase HXTX" evidence="3">
    <location>
        <begin position="92"/>
        <end position="165"/>
    </location>
</feature>
<reference evidence="4 5" key="1">
    <citation type="submission" date="2024-02" db="EMBL/GenBank/DDBJ databases">
        <title>Rubritalea halochordaticola NBRC 107102.</title>
        <authorList>
            <person name="Ichikawa N."/>
            <person name="Katano-Makiyama Y."/>
            <person name="Hidaka K."/>
        </authorList>
    </citation>
    <scope>NUCLEOTIDE SEQUENCE [LARGE SCALE GENOMIC DNA]</scope>
    <source>
        <strain evidence="4 5">NBRC 107102</strain>
    </source>
</reference>
<dbReference type="InterPro" id="IPR009097">
    <property type="entry name" value="Cyclic_Pdiesterase"/>
</dbReference>
<evidence type="ECO:0000259" key="3">
    <source>
        <dbReference type="Pfam" id="PF02834"/>
    </source>
</evidence>
<evidence type="ECO:0000256" key="2">
    <source>
        <dbReference type="HAMAP-Rule" id="MF_01940"/>
    </source>
</evidence>
<dbReference type="Proteomes" id="UP001424741">
    <property type="component" value="Unassembled WGS sequence"/>
</dbReference>
<evidence type="ECO:0000313" key="5">
    <source>
        <dbReference type="Proteomes" id="UP001424741"/>
    </source>
</evidence>
<dbReference type="InterPro" id="IPR014051">
    <property type="entry name" value="Phosphoesterase_HXTX"/>
</dbReference>
<dbReference type="Pfam" id="PF02834">
    <property type="entry name" value="LigT_PEase"/>
    <property type="match status" value="2"/>
</dbReference>
<dbReference type="HAMAP" id="MF_01940">
    <property type="entry name" value="RNA_CPDase"/>
    <property type="match status" value="1"/>
</dbReference>
<name>A0ABP9V110_9BACT</name>
<keyword evidence="5" id="KW-1185">Reference proteome</keyword>
<dbReference type="NCBIfam" id="TIGR02258">
    <property type="entry name" value="2_5_ligase"/>
    <property type="match status" value="1"/>
</dbReference>
<dbReference type="InterPro" id="IPR004175">
    <property type="entry name" value="RNA_CPDase"/>
</dbReference>
<comment type="similarity">
    <text evidence="2">Belongs to the 2H phosphoesterase superfamily. ThpR family.</text>
</comment>
<keyword evidence="1 2" id="KW-0378">Hydrolase</keyword>
<comment type="caution">
    <text evidence="4">The sequence shown here is derived from an EMBL/GenBank/DDBJ whole genome shotgun (WGS) entry which is preliminary data.</text>
</comment>
<proteinExistence type="inferred from homology"/>
<sequence>MGCDRERLFLAIQLPESIRHNLLRLREEMSGCRWVPAKNLHLTLRFLGDCDYNKRARLSDALQSVRARELKLGLNKLGVFSKRGQLSVLWLGAEQVDERLVDLKVAIDEALFQVGFDKDHRPYKAHVTLARLRHVKRGDIESYIRNKSETVKESFPVRFFSLMRSLFSEGAVRYEEVCRYPLDG</sequence>
<evidence type="ECO:0000256" key="1">
    <source>
        <dbReference type="ARBA" id="ARBA00022801"/>
    </source>
</evidence>
<gene>
    <name evidence="4" type="primary">thpR</name>
    <name evidence="4" type="ORF">Rhal01_01464</name>
</gene>
<feature type="active site" description="Proton donor" evidence="2">
    <location>
        <position position="41"/>
    </location>
</feature>
<feature type="short sequence motif" description="HXTX 2" evidence="2">
    <location>
        <begin position="126"/>
        <end position="129"/>
    </location>
</feature>
<dbReference type="SUPFAM" id="SSF55144">
    <property type="entry name" value="LigT-like"/>
    <property type="match status" value="1"/>
</dbReference>
<dbReference type="PANTHER" id="PTHR35561:SF1">
    <property type="entry name" value="RNA 2',3'-CYCLIC PHOSPHODIESTERASE"/>
    <property type="match status" value="1"/>
</dbReference>
<dbReference type="PANTHER" id="PTHR35561">
    <property type="entry name" value="RNA 2',3'-CYCLIC PHOSPHODIESTERASE"/>
    <property type="match status" value="1"/>
</dbReference>
<evidence type="ECO:0000313" key="4">
    <source>
        <dbReference type="EMBL" id="GAA5495289.1"/>
    </source>
</evidence>
<protein>
    <recommendedName>
        <fullName evidence="2">RNA 2',3'-cyclic phosphodiesterase</fullName>
        <shortName evidence="2">RNA 2',3'-CPDase</shortName>
        <ecNumber evidence="2">3.1.4.58</ecNumber>
    </recommendedName>
</protein>
<feature type="short sequence motif" description="HXTX 1" evidence="2">
    <location>
        <begin position="41"/>
        <end position="44"/>
    </location>
</feature>